<comment type="caution">
    <text evidence="1">The sequence shown here is derived from an EMBL/GenBank/DDBJ whole genome shotgun (WGS) entry which is preliminary data.</text>
</comment>
<dbReference type="Proteomes" id="UP001596053">
    <property type="component" value="Unassembled WGS sequence"/>
</dbReference>
<name>A0ABW0J1Q3_9HYPH</name>
<organism evidence="1 2">
    <name type="scientific">Bosea eneae</name>
    <dbReference type="NCBI Taxonomy" id="151454"/>
    <lineage>
        <taxon>Bacteria</taxon>
        <taxon>Pseudomonadati</taxon>
        <taxon>Pseudomonadota</taxon>
        <taxon>Alphaproteobacteria</taxon>
        <taxon>Hyphomicrobiales</taxon>
        <taxon>Boseaceae</taxon>
        <taxon>Bosea</taxon>
    </lineage>
</organism>
<accession>A0ABW0J1Q3</accession>
<reference evidence="2" key="1">
    <citation type="journal article" date="2019" name="Int. J. Syst. Evol. Microbiol.">
        <title>The Global Catalogue of Microorganisms (GCM) 10K type strain sequencing project: providing services to taxonomists for standard genome sequencing and annotation.</title>
        <authorList>
            <consortium name="The Broad Institute Genomics Platform"/>
            <consortium name="The Broad Institute Genome Sequencing Center for Infectious Disease"/>
            <person name="Wu L."/>
            <person name="Ma J."/>
        </authorList>
    </citation>
    <scope>NUCLEOTIDE SEQUENCE [LARGE SCALE GENOMIC DNA]</scope>
    <source>
        <strain evidence="2">NCAIM B.01391</strain>
    </source>
</reference>
<protein>
    <submittedName>
        <fullName evidence="1">Uncharacterized protein</fullName>
    </submittedName>
</protein>
<keyword evidence="2" id="KW-1185">Reference proteome</keyword>
<proteinExistence type="predicted"/>
<gene>
    <name evidence="1" type="ORF">ACFPOB_30190</name>
</gene>
<evidence type="ECO:0000313" key="2">
    <source>
        <dbReference type="Proteomes" id="UP001596053"/>
    </source>
</evidence>
<dbReference type="EMBL" id="JBHSLW010000119">
    <property type="protein sequence ID" value="MFC5423800.1"/>
    <property type="molecule type" value="Genomic_DNA"/>
</dbReference>
<sequence length="68" mass="7980">MDFDNELDRDRDFDEMWFHHSSQLITMRNISPKRAAATSLALLRRVFGEDKGFESWLIRKGIPVSVPE</sequence>
<dbReference type="RefSeq" id="WP_377801855.1">
    <property type="nucleotide sequence ID" value="NZ_JBHSLW010000119.1"/>
</dbReference>
<evidence type="ECO:0000313" key="1">
    <source>
        <dbReference type="EMBL" id="MFC5423800.1"/>
    </source>
</evidence>